<gene>
    <name evidence="1" type="ORF">SDC9_91452</name>
</gene>
<protein>
    <submittedName>
        <fullName evidence="1">Uncharacterized protein</fullName>
    </submittedName>
</protein>
<name>A0A644ZXW0_9ZZZZ</name>
<comment type="caution">
    <text evidence="1">The sequence shown here is derived from an EMBL/GenBank/DDBJ whole genome shotgun (WGS) entry which is preliminary data.</text>
</comment>
<proteinExistence type="predicted"/>
<dbReference type="EMBL" id="VSSQ01010609">
    <property type="protein sequence ID" value="MPM44771.1"/>
    <property type="molecule type" value="Genomic_DNA"/>
</dbReference>
<accession>A0A644ZXW0</accession>
<dbReference type="AlphaFoldDB" id="A0A644ZXW0"/>
<reference evidence="1" key="1">
    <citation type="submission" date="2019-08" db="EMBL/GenBank/DDBJ databases">
        <authorList>
            <person name="Kucharzyk K."/>
            <person name="Murdoch R.W."/>
            <person name="Higgins S."/>
            <person name="Loffler F."/>
        </authorList>
    </citation>
    <scope>NUCLEOTIDE SEQUENCE</scope>
</reference>
<organism evidence="1">
    <name type="scientific">bioreactor metagenome</name>
    <dbReference type="NCBI Taxonomy" id="1076179"/>
    <lineage>
        <taxon>unclassified sequences</taxon>
        <taxon>metagenomes</taxon>
        <taxon>ecological metagenomes</taxon>
    </lineage>
</organism>
<sequence>MRKIRDYINEGYTINKFERDKDLLSGDQICKIEMRALDGFIKTFTLDDNCTDEIEKEIFHYLEKKEGRS</sequence>
<evidence type="ECO:0000313" key="1">
    <source>
        <dbReference type="EMBL" id="MPM44771.1"/>
    </source>
</evidence>